<name>A0ABZ2TR10_9FLAO</name>
<evidence type="ECO:0000313" key="2">
    <source>
        <dbReference type="Proteomes" id="UP001491088"/>
    </source>
</evidence>
<keyword evidence="2" id="KW-1185">Reference proteome</keyword>
<protein>
    <submittedName>
        <fullName evidence="1">Nucleotidyltransferase family protein</fullName>
    </submittedName>
</protein>
<dbReference type="EMBL" id="CP150496">
    <property type="protein sequence ID" value="WYW55471.1"/>
    <property type="molecule type" value="Genomic_DNA"/>
</dbReference>
<dbReference type="Pfam" id="PF14907">
    <property type="entry name" value="NTP_transf_5"/>
    <property type="match status" value="1"/>
</dbReference>
<accession>A0ABZ2TR10</accession>
<organism evidence="1 2">
    <name type="scientific">Polaribacter marinaquae</name>
    <dbReference type="NCBI Taxonomy" id="1642819"/>
    <lineage>
        <taxon>Bacteria</taxon>
        <taxon>Pseudomonadati</taxon>
        <taxon>Bacteroidota</taxon>
        <taxon>Flavobacteriia</taxon>
        <taxon>Flavobacteriales</taxon>
        <taxon>Flavobacteriaceae</taxon>
    </lineage>
</organism>
<evidence type="ECO:0000313" key="1">
    <source>
        <dbReference type="EMBL" id="WYW55471.1"/>
    </source>
</evidence>
<gene>
    <name evidence="1" type="ORF">WG950_13145</name>
</gene>
<sequence>MNYKETVFFIAKCLTITLEKKNRIEIEDSLKNTEIDWDSVVKVSTQHFVFPALYCNLKRVNLLQYLPEELVNYMVHITDLNRERNKQIIKQAKEINSLLLANDITPIFLKGTGNLLEGLYADIAERMVGDIDFIVSKNDYINTIKLIKGFGYNRVSKESYDFPQFKHYARLHKEKRIAAIEIHKELLIEKYASEFNYDSVKKNLLKINEITVLSYDDQISLSIIAKQINDDGIYFKDIALRNAYDVFLLSKKTTAKEAFKNFKNLKNPLNSFLASTYITFNKVSSLEYENTVETEKYLQVFNNQISNRVNTKRVHKNIGFYLFVKNRLNIILKSIVNKEFRKWVFNRIRDKNWQKEKLRQLNITKSKSNS</sequence>
<dbReference type="RefSeq" id="WP_340932977.1">
    <property type="nucleotide sequence ID" value="NZ_CP150496.1"/>
</dbReference>
<dbReference type="Proteomes" id="UP001491088">
    <property type="component" value="Chromosome"/>
</dbReference>
<proteinExistence type="predicted"/>
<dbReference type="InterPro" id="IPR039498">
    <property type="entry name" value="NTP_transf_5"/>
</dbReference>
<reference evidence="1 2" key="1">
    <citation type="submission" date="2024-03" db="EMBL/GenBank/DDBJ databases">
        <authorList>
            <person name="Cao K."/>
        </authorList>
    </citation>
    <scope>NUCLEOTIDE SEQUENCE [LARGE SCALE GENOMIC DNA]</scope>
    <source>
        <strain evidence="1 2">MCCC 1K00696</strain>
    </source>
</reference>